<proteinExistence type="predicted"/>
<dbReference type="EMBL" id="FQYN01000001">
    <property type="protein sequence ID" value="SHI35199.1"/>
    <property type="molecule type" value="Genomic_DNA"/>
</dbReference>
<reference evidence="1 2" key="1">
    <citation type="submission" date="2016-11" db="EMBL/GenBank/DDBJ databases">
        <authorList>
            <person name="Jaros S."/>
            <person name="Januszkiewicz K."/>
            <person name="Wedrychowicz H."/>
        </authorList>
    </citation>
    <scope>NUCLEOTIDE SEQUENCE [LARGE SCALE GENOMIC DNA]</scope>
    <source>
        <strain evidence="1 2">DSM 21074</strain>
    </source>
</reference>
<evidence type="ECO:0000313" key="2">
    <source>
        <dbReference type="Proteomes" id="UP000184418"/>
    </source>
</evidence>
<dbReference type="AlphaFoldDB" id="A0A1M6AFG2"/>
<dbReference type="Proteomes" id="UP000184418">
    <property type="component" value="Unassembled WGS sequence"/>
</dbReference>
<gene>
    <name evidence="1" type="ORF">SAMN02745146_0619</name>
</gene>
<evidence type="ECO:0008006" key="3">
    <source>
        <dbReference type="Google" id="ProtNLM"/>
    </source>
</evidence>
<accession>A0A1M6AFG2</accession>
<dbReference type="InterPro" id="IPR025345">
    <property type="entry name" value="DUF4249"/>
</dbReference>
<keyword evidence="2" id="KW-1185">Reference proteome</keyword>
<dbReference type="STRING" id="1121955.SAMN02745146_0619"/>
<protein>
    <recommendedName>
        <fullName evidence="3">DUF4249 domain-containing protein</fullName>
    </recommendedName>
</protein>
<name>A0A1M6AFG2_9BACT</name>
<evidence type="ECO:0000313" key="1">
    <source>
        <dbReference type="EMBL" id="SHI35199.1"/>
    </source>
</evidence>
<sequence length="376" mass="41964">MTLWGLLLVMLSGCIDEYMPDAISTAKSHLVVDGFINPTGITTITLSRTYPVGLNSPPPPETKATVYIEQEGGNRYAMPETATKGTYQSASLKLDMSKPYHLRLTTAAGKQYASEYVAAKLTPPIDNVRWQAAADGLNIYVNSHDAKNTTQYYRWEYEETWEIMPPFRPLYEYNRFTRQMVPNTAGYPSICWGTAKSSAVALTKTTSLSQDIVADFPLRSLASTESPLRYRYSILVKQYAHTPEEYAYWSQLKKTTEDIGTLFDPLPSQITGNVRCLNDTEELAFGYVGAHSAAEKRIFISRSQLPGTWFINTGYEKCVPPDTIEMKYVDATFKSGLVVPIADVYSKSGGLRGYTAAGLDCIDCRKRGSAVRPVFW</sequence>
<organism evidence="1 2">
    <name type="scientific">Hymenobacter daecheongensis DSM 21074</name>
    <dbReference type="NCBI Taxonomy" id="1121955"/>
    <lineage>
        <taxon>Bacteria</taxon>
        <taxon>Pseudomonadati</taxon>
        <taxon>Bacteroidota</taxon>
        <taxon>Cytophagia</taxon>
        <taxon>Cytophagales</taxon>
        <taxon>Hymenobacteraceae</taxon>
        <taxon>Hymenobacter</taxon>
    </lineage>
</organism>
<dbReference type="Pfam" id="PF14054">
    <property type="entry name" value="DUF4249"/>
    <property type="match status" value="1"/>
</dbReference>